<gene>
    <name evidence="1" type="ORF">SSLFYP27_01122</name>
</gene>
<dbReference type="RefSeq" id="WP_156666657.1">
    <property type="nucleotide sequence ID" value="NZ_CACRUO010000027.1"/>
</dbReference>
<protein>
    <submittedName>
        <fullName evidence="1">Uncharacterized protein</fullName>
    </submittedName>
</protein>
<dbReference type="EMBL" id="CACRUO010000027">
    <property type="protein sequence ID" value="VYT98365.1"/>
    <property type="molecule type" value="Genomic_DNA"/>
</dbReference>
<reference evidence="1" key="1">
    <citation type="submission" date="2019-11" db="EMBL/GenBank/DDBJ databases">
        <authorList>
            <person name="Feng L."/>
        </authorList>
    </citation>
    <scope>NUCLEOTIDE SEQUENCE</scope>
    <source>
        <strain evidence="1">SsimulansLFYP27</strain>
    </source>
</reference>
<dbReference type="AlphaFoldDB" id="A0A6N3B0N8"/>
<name>A0A6N3B0N8_STASI</name>
<proteinExistence type="predicted"/>
<organism evidence="1">
    <name type="scientific">Staphylococcus simulans</name>
    <dbReference type="NCBI Taxonomy" id="1286"/>
    <lineage>
        <taxon>Bacteria</taxon>
        <taxon>Bacillati</taxon>
        <taxon>Bacillota</taxon>
        <taxon>Bacilli</taxon>
        <taxon>Bacillales</taxon>
        <taxon>Staphylococcaceae</taxon>
        <taxon>Staphylococcus</taxon>
    </lineage>
</organism>
<sequence length="194" mass="23187">MQKSNNEDLNFLVDRLIENTNDEIKFFGETAKLLFLKNEFIINDTVDICVKRKNLTKVLKNIPENYRIRYIDSEGNVSEKLRDTKFSQLTHLEVEIHGQRIMTIYIYDVHNKEWMFRFNHNIRLPEKHIYFHSLPWGVDYIKPEIVLMYELLQPSVHRSSFNNKAVIDALSYYQFVMLRVVVGEERLHDALYAS</sequence>
<evidence type="ECO:0000313" key="1">
    <source>
        <dbReference type="EMBL" id="VYT98365.1"/>
    </source>
</evidence>
<accession>A0A6N3B0N8</accession>